<protein>
    <submittedName>
        <fullName evidence="1">Uncharacterized protein</fullName>
    </submittedName>
</protein>
<evidence type="ECO:0000313" key="2">
    <source>
        <dbReference type="Proteomes" id="UP001323798"/>
    </source>
</evidence>
<dbReference type="Proteomes" id="UP001323798">
    <property type="component" value="Chromosome"/>
</dbReference>
<keyword evidence="2" id="KW-1185">Reference proteome</keyword>
<gene>
    <name evidence="1" type="ORF">SM116_03980</name>
</gene>
<accession>A0ABZ0SMV4</accession>
<evidence type="ECO:0000313" key="1">
    <source>
        <dbReference type="EMBL" id="WPR90458.1"/>
    </source>
</evidence>
<proteinExistence type="predicted"/>
<dbReference type="RefSeq" id="WP_320943170.1">
    <property type="nucleotide sequence ID" value="NZ_BAABEU010000011.1"/>
</dbReference>
<organism evidence="1 2">
    <name type="scientific">Microbacterium rhizosphaerae</name>
    <dbReference type="NCBI Taxonomy" id="1678237"/>
    <lineage>
        <taxon>Bacteria</taxon>
        <taxon>Bacillati</taxon>
        <taxon>Actinomycetota</taxon>
        <taxon>Actinomycetes</taxon>
        <taxon>Micrococcales</taxon>
        <taxon>Microbacteriaceae</taxon>
        <taxon>Microbacterium</taxon>
    </lineage>
</organism>
<name>A0ABZ0SMV4_9MICO</name>
<reference evidence="1 2" key="1">
    <citation type="submission" date="2023-11" db="EMBL/GenBank/DDBJ databases">
        <title>Genome sequence of Microbacterium rhizosphaerae KACC 19337.</title>
        <authorList>
            <person name="Choi H."/>
            <person name="Kim S."/>
            <person name="Kim Y."/>
            <person name="Kwon S.-W."/>
            <person name="Heo J."/>
        </authorList>
    </citation>
    <scope>NUCLEOTIDE SEQUENCE [LARGE SCALE GENOMIC DNA]</scope>
    <source>
        <strain evidence="1 2">KACC 19337</strain>
    </source>
</reference>
<sequence>MQKLYFGSLVVDLTDETADLLWAYQVELAARDRSAAVEIPVSTGGTPLTLRLNLSATTPLAILPVPGFTEPLTEREAARVQAELLDVMRLQLAILDHEDRTVA</sequence>
<dbReference type="EMBL" id="CP139368">
    <property type="protein sequence ID" value="WPR90458.1"/>
    <property type="molecule type" value="Genomic_DNA"/>
</dbReference>